<evidence type="ECO:0000313" key="1">
    <source>
        <dbReference type="EMBL" id="VVC36993.1"/>
    </source>
</evidence>
<dbReference type="EMBL" id="CABPRJ010001440">
    <property type="protein sequence ID" value="VVC36993.1"/>
    <property type="molecule type" value="Genomic_DNA"/>
</dbReference>
<dbReference type="Proteomes" id="UP000325440">
    <property type="component" value="Unassembled WGS sequence"/>
</dbReference>
<sequence>MCADDAVGSRPVRREVIKVAESTAVIQKPLTRCTGRRRSAPERKRHATDVAVRNAVFGARRSRGRNGKRRTPKTVDIDESVFLGVCMRFRFSRCVVKRKPAFASGRGGSTETAGAHPGQS</sequence>
<keyword evidence="2" id="KW-1185">Reference proteome</keyword>
<reference evidence="1 2" key="1">
    <citation type="submission" date="2019-08" db="EMBL/GenBank/DDBJ databases">
        <authorList>
            <person name="Alioto T."/>
            <person name="Alioto T."/>
            <person name="Gomez Garrido J."/>
        </authorList>
    </citation>
    <scope>NUCLEOTIDE SEQUENCE [LARGE SCALE GENOMIC DNA]</scope>
</reference>
<name>A0A5E4N1P7_9HEMI</name>
<dbReference type="AlphaFoldDB" id="A0A5E4N1P7"/>
<organism evidence="1 2">
    <name type="scientific">Cinara cedri</name>
    <dbReference type="NCBI Taxonomy" id="506608"/>
    <lineage>
        <taxon>Eukaryota</taxon>
        <taxon>Metazoa</taxon>
        <taxon>Ecdysozoa</taxon>
        <taxon>Arthropoda</taxon>
        <taxon>Hexapoda</taxon>
        <taxon>Insecta</taxon>
        <taxon>Pterygota</taxon>
        <taxon>Neoptera</taxon>
        <taxon>Paraneoptera</taxon>
        <taxon>Hemiptera</taxon>
        <taxon>Sternorrhyncha</taxon>
        <taxon>Aphidomorpha</taxon>
        <taxon>Aphidoidea</taxon>
        <taxon>Aphididae</taxon>
        <taxon>Lachninae</taxon>
        <taxon>Cinara</taxon>
    </lineage>
</organism>
<gene>
    <name evidence="1" type="ORF">CINCED_3A019083</name>
</gene>
<evidence type="ECO:0000313" key="2">
    <source>
        <dbReference type="Proteomes" id="UP000325440"/>
    </source>
</evidence>
<proteinExistence type="predicted"/>
<accession>A0A5E4N1P7</accession>
<protein>
    <submittedName>
        <fullName evidence="1">Uncharacterized protein</fullName>
    </submittedName>
</protein>